<dbReference type="GO" id="GO:0005737">
    <property type="term" value="C:cytoplasm"/>
    <property type="evidence" value="ECO:0007669"/>
    <property type="project" value="TreeGrafter"/>
</dbReference>
<evidence type="ECO:0000256" key="9">
    <source>
        <dbReference type="ARBA" id="ARBA00022963"/>
    </source>
</evidence>
<keyword evidence="5 16" id="KW-0812">Transmembrane</keyword>
<evidence type="ECO:0000256" key="8">
    <source>
        <dbReference type="ARBA" id="ARBA00022837"/>
    </source>
</evidence>
<evidence type="ECO:0000256" key="13">
    <source>
        <dbReference type="ARBA" id="ARBA00024531"/>
    </source>
</evidence>
<evidence type="ECO:0000256" key="10">
    <source>
        <dbReference type="ARBA" id="ARBA00022989"/>
    </source>
</evidence>
<evidence type="ECO:0000256" key="7">
    <source>
        <dbReference type="ARBA" id="ARBA00022801"/>
    </source>
</evidence>
<sequence length="1070" mass="120454">MPGLVIFKRRWSVGSDDLVVPAAILLCIHVIWLIVLSVTASAWDQYRCLTYLYYTLGYIIILFGCVIVETFIVWLSMRGSILNTLPRSSMKYLLYIRIGIFVVEIVWMILSSLHMRNNLLNNSCHRMFGVEALFGINVCNVLVIGIMIVTIWCTYDAAGRSWVKMKVYQNSLKEGQSKFRYRRSGNSQRNWRHRIAVREYQDSWDRRCRLLFCCVGANDRQQNSFTEIAKLLSEFFRDLDVVPSDVIAGLILLRRHQRLERRVIVDKRQDNTFQFLSGVAITSNTKFLDVNHPVVAEEIRTLIHFLHYGLAVYGWPIFMMMNSATGCCQLFPHMKCCSKSSGCCLNCSATKRMAESDERLAIDDNCCQCNYAALKNMCQTHNYELIYATYHVAIGEPPFFVALDYDKRSVVISVRGTLSLHDVITDLNAEGELLPTDPIHEDWLAHKGMVEAALYIRNKLKVDDVLNKALNYAPERGTQSFNIILVGHSLGAGTAAILAILLKQEFPDLICFAFAPPGGLLSAPAIEYTKEFIISVVLGKDVVPRLGLHQMETLRFDLINAIKQCLQPKWNVIGGGALCCCPHSCRDTKHTINCEDVSDLNSIRELSSHPIDDSIALTVHPPLYPPGRIIHLVRNHPKKSENFVGKKEPIFQALWADNTNFNEILISPVMIQDHMPDKMLDALEKLLVHTGPAKPQRKIQNTNINTNENTNTTSLPHGSPCQPTNKDTNFECPQNILLETSFTDSPLIAQNIKNEKSLTNRSVRPSHLMTFADTMRVDLMRDDWFGAAPLASPETLSDDTSSISSRSTGVRASWATLPVFTINDKQLAEQKVVRFQPKANPESHYSNMSHQISVNRTNDAMNIPLGDNDIIINPNINRIDVLNKNLCDNQKAMNFNLNSLNAKSEDINERNGLFGLLEVKDENYNPSSNSSDNNVQDLNSGEILNSRCESTNENESLAAIHRCSSDTDMSLNCDPKPQPLRRSHEEIHLNNLDDTANVFEGRVLNNNEQTIRSNDTNSGEVSPTLQILFHKLLTIESIESPTSESAANATECDPDVNANQISSHFTGNQF</sequence>
<evidence type="ECO:0000256" key="6">
    <source>
        <dbReference type="ARBA" id="ARBA00022723"/>
    </source>
</evidence>
<keyword evidence="19" id="KW-1185">Reference proteome</keyword>
<dbReference type="Proteomes" id="UP000759131">
    <property type="component" value="Unassembled WGS sequence"/>
</dbReference>
<protein>
    <recommendedName>
        <fullName evidence="14">sn-1-specific diacylglycerol lipase</fullName>
        <ecNumber evidence="14">3.1.1.116</ecNumber>
    </recommendedName>
</protein>
<evidence type="ECO:0000256" key="1">
    <source>
        <dbReference type="ARBA" id="ARBA00001913"/>
    </source>
</evidence>
<dbReference type="PANTHER" id="PTHR45792:SF8">
    <property type="entry name" value="DIACYLGLYCEROL LIPASE-ALPHA"/>
    <property type="match status" value="1"/>
</dbReference>
<dbReference type="Pfam" id="PF01764">
    <property type="entry name" value="Lipase_3"/>
    <property type="match status" value="1"/>
</dbReference>
<keyword evidence="3" id="KW-1003">Cell membrane</keyword>
<dbReference type="OrthoDB" id="438440at2759"/>
<dbReference type="EMBL" id="OC858433">
    <property type="protein sequence ID" value="CAD7626469.1"/>
    <property type="molecule type" value="Genomic_DNA"/>
</dbReference>
<dbReference type="InterPro" id="IPR052214">
    <property type="entry name" value="DAG_Lipase-Related"/>
</dbReference>
<evidence type="ECO:0000256" key="2">
    <source>
        <dbReference type="ARBA" id="ARBA00004651"/>
    </source>
</evidence>
<comment type="cofactor">
    <cofactor evidence="1">
        <name>Ca(2+)</name>
        <dbReference type="ChEBI" id="CHEBI:29108"/>
    </cofactor>
</comment>
<keyword evidence="7" id="KW-0378">Hydrolase</keyword>
<feature type="region of interest" description="Disordered" evidence="15">
    <location>
        <begin position="1044"/>
        <end position="1070"/>
    </location>
</feature>
<evidence type="ECO:0000256" key="5">
    <source>
        <dbReference type="ARBA" id="ARBA00022692"/>
    </source>
</evidence>
<keyword evidence="12 16" id="KW-0472">Membrane</keyword>
<evidence type="ECO:0000256" key="12">
    <source>
        <dbReference type="ARBA" id="ARBA00023136"/>
    </source>
</evidence>
<feature type="transmembrane region" description="Helical" evidence="16">
    <location>
        <begin position="18"/>
        <end position="39"/>
    </location>
</feature>
<keyword evidence="11" id="KW-0443">Lipid metabolism</keyword>
<keyword evidence="6" id="KW-0479">Metal-binding</keyword>
<dbReference type="GO" id="GO:0019369">
    <property type="term" value="P:arachidonate metabolic process"/>
    <property type="evidence" value="ECO:0007669"/>
    <property type="project" value="TreeGrafter"/>
</dbReference>
<dbReference type="InterPro" id="IPR002921">
    <property type="entry name" value="Fungal_lipase-type"/>
</dbReference>
<dbReference type="GO" id="GO:0045211">
    <property type="term" value="C:postsynaptic membrane"/>
    <property type="evidence" value="ECO:0007669"/>
    <property type="project" value="TreeGrafter"/>
</dbReference>
<evidence type="ECO:0000256" key="15">
    <source>
        <dbReference type="SAM" id="MobiDB-lite"/>
    </source>
</evidence>
<keyword evidence="10 16" id="KW-1133">Transmembrane helix</keyword>
<gene>
    <name evidence="18" type="ORF">OSB1V03_LOCUS6902</name>
</gene>
<dbReference type="PANTHER" id="PTHR45792">
    <property type="entry name" value="DIACYLGLYCEROL LIPASE HOMOLOG-RELATED"/>
    <property type="match status" value="1"/>
</dbReference>
<evidence type="ECO:0000256" key="14">
    <source>
        <dbReference type="ARBA" id="ARBA00026104"/>
    </source>
</evidence>
<feature type="transmembrane region" description="Helical" evidence="16">
    <location>
        <begin position="51"/>
        <end position="74"/>
    </location>
</feature>
<evidence type="ECO:0000259" key="17">
    <source>
        <dbReference type="Pfam" id="PF01764"/>
    </source>
</evidence>
<dbReference type="GO" id="GO:0004465">
    <property type="term" value="F:lipoprotein lipase activity"/>
    <property type="evidence" value="ECO:0007669"/>
    <property type="project" value="TreeGrafter"/>
</dbReference>
<feature type="transmembrane region" description="Helical" evidence="16">
    <location>
        <begin position="133"/>
        <end position="155"/>
    </location>
</feature>
<name>A0A7R9KR41_9ACAR</name>
<feature type="domain" description="Fungal lipase-type" evidence="17">
    <location>
        <begin position="411"/>
        <end position="547"/>
    </location>
</feature>
<evidence type="ECO:0000256" key="16">
    <source>
        <dbReference type="SAM" id="Phobius"/>
    </source>
</evidence>
<reference evidence="18" key="1">
    <citation type="submission" date="2020-11" db="EMBL/GenBank/DDBJ databases">
        <authorList>
            <person name="Tran Van P."/>
        </authorList>
    </citation>
    <scope>NUCLEOTIDE SEQUENCE</scope>
</reference>
<evidence type="ECO:0000256" key="11">
    <source>
        <dbReference type="ARBA" id="ARBA00023098"/>
    </source>
</evidence>
<dbReference type="GO" id="GO:0032590">
    <property type="term" value="C:dendrite membrane"/>
    <property type="evidence" value="ECO:0007669"/>
    <property type="project" value="TreeGrafter"/>
</dbReference>
<organism evidence="18">
    <name type="scientific">Medioppia subpectinata</name>
    <dbReference type="NCBI Taxonomy" id="1979941"/>
    <lineage>
        <taxon>Eukaryota</taxon>
        <taxon>Metazoa</taxon>
        <taxon>Ecdysozoa</taxon>
        <taxon>Arthropoda</taxon>
        <taxon>Chelicerata</taxon>
        <taxon>Arachnida</taxon>
        <taxon>Acari</taxon>
        <taxon>Acariformes</taxon>
        <taxon>Sarcoptiformes</taxon>
        <taxon>Oribatida</taxon>
        <taxon>Brachypylina</taxon>
        <taxon>Oppioidea</taxon>
        <taxon>Oppiidae</taxon>
        <taxon>Medioppia</taxon>
    </lineage>
</organism>
<dbReference type="SUPFAM" id="SSF53474">
    <property type="entry name" value="alpha/beta-Hydrolases"/>
    <property type="match status" value="1"/>
</dbReference>
<accession>A0A7R9KR41</accession>
<dbReference type="EC" id="3.1.1.116" evidence="14"/>
<comment type="subcellular location">
    <subcellularLocation>
        <location evidence="2">Cell membrane</location>
        <topology evidence="2">Multi-pass membrane protein</topology>
    </subcellularLocation>
</comment>
<keyword evidence="4" id="KW-0597">Phosphoprotein</keyword>
<keyword evidence="8" id="KW-0106">Calcium</keyword>
<dbReference type="InterPro" id="IPR029058">
    <property type="entry name" value="AB_hydrolase_fold"/>
</dbReference>
<feature type="transmembrane region" description="Helical" evidence="16">
    <location>
        <begin position="94"/>
        <end position="113"/>
    </location>
</feature>
<evidence type="ECO:0000313" key="19">
    <source>
        <dbReference type="Proteomes" id="UP000759131"/>
    </source>
</evidence>
<evidence type="ECO:0000256" key="4">
    <source>
        <dbReference type="ARBA" id="ARBA00022553"/>
    </source>
</evidence>
<dbReference type="Gene3D" id="3.40.50.1820">
    <property type="entry name" value="alpha/beta hydrolase"/>
    <property type="match status" value="1"/>
</dbReference>
<keyword evidence="9" id="KW-0442">Lipid degradation</keyword>
<dbReference type="CDD" id="cd00519">
    <property type="entry name" value="Lipase_3"/>
    <property type="match status" value="1"/>
</dbReference>
<proteinExistence type="predicted"/>
<feature type="compositionally biased region" description="Polar residues" evidence="15">
    <location>
        <begin position="1057"/>
        <end position="1070"/>
    </location>
</feature>
<dbReference type="EMBL" id="CAJPIZ010003858">
    <property type="protein sequence ID" value="CAG2106899.1"/>
    <property type="molecule type" value="Genomic_DNA"/>
</dbReference>
<evidence type="ECO:0000313" key="18">
    <source>
        <dbReference type="EMBL" id="CAD7626469.1"/>
    </source>
</evidence>
<evidence type="ECO:0000256" key="3">
    <source>
        <dbReference type="ARBA" id="ARBA00022475"/>
    </source>
</evidence>
<comment type="catalytic activity">
    <reaction evidence="13">
        <text>a 1,2-diacyl-sn-glycerol + H2O = a 2-acylglycerol + a fatty acid + H(+)</text>
        <dbReference type="Rhea" id="RHEA:33275"/>
        <dbReference type="ChEBI" id="CHEBI:15377"/>
        <dbReference type="ChEBI" id="CHEBI:15378"/>
        <dbReference type="ChEBI" id="CHEBI:17389"/>
        <dbReference type="ChEBI" id="CHEBI:17815"/>
        <dbReference type="ChEBI" id="CHEBI:28868"/>
        <dbReference type="EC" id="3.1.1.116"/>
    </reaction>
    <physiologicalReaction direction="left-to-right" evidence="13">
        <dbReference type="Rhea" id="RHEA:33276"/>
    </physiologicalReaction>
</comment>
<dbReference type="GO" id="GO:0046340">
    <property type="term" value="P:diacylglycerol catabolic process"/>
    <property type="evidence" value="ECO:0007669"/>
    <property type="project" value="TreeGrafter"/>
</dbReference>
<dbReference type="AlphaFoldDB" id="A0A7R9KR41"/>
<dbReference type="GO" id="GO:0046872">
    <property type="term" value="F:metal ion binding"/>
    <property type="evidence" value="ECO:0007669"/>
    <property type="project" value="UniProtKB-KW"/>
</dbReference>